<evidence type="ECO:0000256" key="7">
    <source>
        <dbReference type="ARBA" id="ARBA00022777"/>
    </source>
</evidence>
<dbReference type="EMBL" id="NKHF01000029">
    <property type="protein sequence ID" value="PCK32447.1"/>
    <property type="molecule type" value="Genomic_DNA"/>
</dbReference>
<dbReference type="Gene3D" id="1.10.287.130">
    <property type="match status" value="1"/>
</dbReference>
<dbReference type="EC" id="2.7.13.3" evidence="3"/>
<dbReference type="InterPro" id="IPR024478">
    <property type="entry name" value="HlyB_4HB_MCP"/>
</dbReference>
<evidence type="ECO:0000259" key="10">
    <source>
        <dbReference type="PROSITE" id="PS50109"/>
    </source>
</evidence>
<reference evidence="13" key="1">
    <citation type="journal article" date="2019" name="Genome Announc.">
        <title>Draft Genome Sequence of Pseudoalteromonas piscicida Strain 36Y ROTHPW, an Hypersaline Seawater Isolate from the South Coast of Sonora, Mexico.</title>
        <authorList>
            <person name="Sanchez-Diaz R."/>
            <person name="Molina-Garza Z.J."/>
            <person name="Cruz-Suarez L.E."/>
            <person name="Selvin J."/>
            <person name="Kiran G.S."/>
            <person name="Ibarra-Gamez J.C."/>
            <person name="Gomez-Gil B."/>
            <person name="Galaviz-Silva L."/>
        </authorList>
    </citation>
    <scope>NUCLEOTIDE SEQUENCE [LARGE SCALE GENOMIC DNA]</scope>
    <source>
        <strain evidence="13">36Y_RITHPW</strain>
    </source>
</reference>
<evidence type="ECO:0000256" key="1">
    <source>
        <dbReference type="ARBA" id="ARBA00000085"/>
    </source>
</evidence>
<comment type="caution">
    <text evidence="12">The sequence shown here is derived from an EMBL/GenBank/DDBJ whole genome shotgun (WGS) entry which is preliminary data.</text>
</comment>
<feature type="transmembrane region" description="Helical" evidence="9">
    <location>
        <begin position="189"/>
        <end position="210"/>
    </location>
</feature>
<keyword evidence="13" id="KW-1185">Reference proteome</keyword>
<evidence type="ECO:0000313" key="12">
    <source>
        <dbReference type="EMBL" id="PCK32447.1"/>
    </source>
</evidence>
<dbReference type="PROSITE" id="PS50885">
    <property type="entry name" value="HAMP"/>
    <property type="match status" value="1"/>
</dbReference>
<dbReference type="GO" id="GO:0005886">
    <property type="term" value="C:plasma membrane"/>
    <property type="evidence" value="ECO:0007669"/>
    <property type="project" value="TreeGrafter"/>
</dbReference>
<organism evidence="12 13">
    <name type="scientific">Pseudoalteromonas piscicida</name>
    <dbReference type="NCBI Taxonomy" id="43662"/>
    <lineage>
        <taxon>Bacteria</taxon>
        <taxon>Pseudomonadati</taxon>
        <taxon>Pseudomonadota</taxon>
        <taxon>Gammaproteobacteria</taxon>
        <taxon>Alteromonadales</taxon>
        <taxon>Pseudoalteromonadaceae</taxon>
        <taxon>Pseudoalteromonas</taxon>
    </lineage>
</organism>
<proteinExistence type="predicted"/>
<evidence type="ECO:0000259" key="11">
    <source>
        <dbReference type="PROSITE" id="PS50885"/>
    </source>
</evidence>
<sequence length="519" mass="58229">MLELIKISHKLWLLILFPVIALALLLGYAFDRYAHLETEVESLYADRVVPLIQIKKVSDHGAIQVVDILHKFRAGLVNKSTVLNEINSATSTMKQEWNSYLSTYLVTAEQVKIELIAFQMQNVFDYLDTIRTAITSNRFLAISQNQFVTELYDKFDPLTASLQALTEVQNDVALDVVKQTEQQFSKLKLLLIGFSLVVFASILAVGFALFRSIQHPINHIRSQIHNIIESSNLDKRIEIANHNELTDVSQAINQLLGHIHVIHQQLIEAEKLSSLGSLVSGLAHEINTPLGVSITAVSSCQEKVDVMDNGMRTQRLSHAEFLEIMTALGSGLSIAERNLSKTAKLVQEFKLISAEQEADVEECIDLETFLRDYCEQTARFQLKMHVEFQASGKLNQLIKINTKALQQVLFQLLENARVHGYSSEIDEQPTALVRLEVTENKIFIRVQDQGVGINEDTLAHIFEPFYTTARQHGHAGLGLCVTYNLVKKHLQGELKVSSDKTNGTTFTLILTNTALAKIA</sequence>
<keyword evidence="8" id="KW-0067">ATP-binding</keyword>
<evidence type="ECO:0000256" key="4">
    <source>
        <dbReference type="ARBA" id="ARBA00022553"/>
    </source>
</evidence>
<dbReference type="Pfam" id="PF02518">
    <property type="entry name" value="HATPase_c"/>
    <property type="match status" value="1"/>
</dbReference>
<keyword evidence="9" id="KW-0812">Transmembrane</keyword>
<evidence type="ECO:0000313" key="13">
    <source>
        <dbReference type="Proteomes" id="UP000228621"/>
    </source>
</evidence>
<feature type="domain" description="HAMP" evidence="11">
    <location>
        <begin position="211"/>
        <end position="264"/>
    </location>
</feature>
<dbReference type="InterPro" id="IPR005467">
    <property type="entry name" value="His_kinase_dom"/>
</dbReference>
<dbReference type="Pfam" id="PF12729">
    <property type="entry name" value="4HB_MCP_1"/>
    <property type="match status" value="1"/>
</dbReference>
<dbReference type="GO" id="GO:0000155">
    <property type="term" value="F:phosphorelay sensor kinase activity"/>
    <property type="evidence" value="ECO:0007669"/>
    <property type="project" value="TreeGrafter"/>
</dbReference>
<dbReference type="CDD" id="cd00075">
    <property type="entry name" value="HATPase"/>
    <property type="match status" value="1"/>
</dbReference>
<dbReference type="SMART" id="SM00387">
    <property type="entry name" value="HATPase_c"/>
    <property type="match status" value="1"/>
</dbReference>
<dbReference type="PANTHER" id="PTHR44936:SF10">
    <property type="entry name" value="SENSOR PROTEIN RSTB"/>
    <property type="match status" value="1"/>
</dbReference>
<dbReference type="InterPro" id="IPR036890">
    <property type="entry name" value="HATPase_C_sf"/>
</dbReference>
<evidence type="ECO:0000256" key="8">
    <source>
        <dbReference type="ARBA" id="ARBA00022840"/>
    </source>
</evidence>
<evidence type="ECO:0000256" key="5">
    <source>
        <dbReference type="ARBA" id="ARBA00022679"/>
    </source>
</evidence>
<gene>
    <name evidence="12" type="ORF">CEX98_06890</name>
</gene>
<keyword evidence="4" id="KW-0597">Phosphoprotein</keyword>
<dbReference type="OrthoDB" id="9772100at2"/>
<evidence type="ECO:0000256" key="6">
    <source>
        <dbReference type="ARBA" id="ARBA00022741"/>
    </source>
</evidence>
<comment type="catalytic activity">
    <reaction evidence="1">
        <text>ATP + protein L-histidine = ADP + protein N-phospho-L-histidine.</text>
        <dbReference type="EC" id="2.7.13.3"/>
    </reaction>
</comment>
<evidence type="ECO:0000256" key="9">
    <source>
        <dbReference type="SAM" id="Phobius"/>
    </source>
</evidence>
<dbReference type="InterPro" id="IPR003660">
    <property type="entry name" value="HAMP_dom"/>
</dbReference>
<keyword evidence="5" id="KW-0808">Transferase</keyword>
<dbReference type="GO" id="GO:0005524">
    <property type="term" value="F:ATP binding"/>
    <property type="evidence" value="ECO:0007669"/>
    <property type="project" value="UniProtKB-KW"/>
</dbReference>
<dbReference type="InterPro" id="IPR003594">
    <property type="entry name" value="HATPase_dom"/>
</dbReference>
<dbReference type="RefSeq" id="WP_099641370.1">
    <property type="nucleotide sequence ID" value="NZ_NKHF01000029.1"/>
</dbReference>
<accession>A0A2A5JST4</accession>
<keyword evidence="9" id="KW-1133">Transmembrane helix</keyword>
<feature type="transmembrane region" description="Helical" evidence="9">
    <location>
        <begin position="12"/>
        <end position="30"/>
    </location>
</feature>
<dbReference type="Proteomes" id="UP000228621">
    <property type="component" value="Unassembled WGS sequence"/>
</dbReference>
<keyword evidence="9" id="KW-0472">Membrane</keyword>
<dbReference type="PROSITE" id="PS50109">
    <property type="entry name" value="HIS_KIN"/>
    <property type="match status" value="1"/>
</dbReference>
<evidence type="ECO:0000256" key="2">
    <source>
        <dbReference type="ARBA" id="ARBA00004370"/>
    </source>
</evidence>
<protein>
    <recommendedName>
        <fullName evidence="3">histidine kinase</fullName>
        <ecNumber evidence="3">2.7.13.3</ecNumber>
    </recommendedName>
</protein>
<dbReference type="SUPFAM" id="SSF55874">
    <property type="entry name" value="ATPase domain of HSP90 chaperone/DNA topoisomerase II/histidine kinase"/>
    <property type="match status" value="1"/>
</dbReference>
<comment type="subcellular location">
    <subcellularLocation>
        <location evidence="2">Membrane</location>
    </subcellularLocation>
</comment>
<dbReference type="InterPro" id="IPR004358">
    <property type="entry name" value="Sig_transdc_His_kin-like_C"/>
</dbReference>
<dbReference type="InterPro" id="IPR050980">
    <property type="entry name" value="2C_sensor_his_kinase"/>
</dbReference>
<dbReference type="Gene3D" id="6.10.340.10">
    <property type="match status" value="1"/>
</dbReference>
<dbReference type="Gene3D" id="3.30.565.10">
    <property type="entry name" value="Histidine kinase-like ATPase, C-terminal domain"/>
    <property type="match status" value="1"/>
</dbReference>
<feature type="domain" description="Histidine kinase" evidence="10">
    <location>
        <begin position="281"/>
        <end position="514"/>
    </location>
</feature>
<dbReference type="PANTHER" id="PTHR44936">
    <property type="entry name" value="SENSOR PROTEIN CREC"/>
    <property type="match status" value="1"/>
</dbReference>
<keyword evidence="7" id="KW-0418">Kinase</keyword>
<dbReference type="PRINTS" id="PR00344">
    <property type="entry name" value="BCTRLSENSOR"/>
</dbReference>
<dbReference type="AlphaFoldDB" id="A0A2A5JST4"/>
<evidence type="ECO:0000256" key="3">
    <source>
        <dbReference type="ARBA" id="ARBA00012438"/>
    </source>
</evidence>
<name>A0A2A5JST4_PSEO7</name>
<keyword evidence="6" id="KW-0547">Nucleotide-binding</keyword>